<feature type="compositionally biased region" description="Pro residues" evidence="1">
    <location>
        <begin position="219"/>
        <end position="228"/>
    </location>
</feature>
<feature type="compositionally biased region" description="Low complexity" evidence="1">
    <location>
        <begin position="501"/>
        <end position="511"/>
    </location>
</feature>
<organism evidence="2 3">
    <name type="scientific">Mycena sanguinolenta</name>
    <dbReference type="NCBI Taxonomy" id="230812"/>
    <lineage>
        <taxon>Eukaryota</taxon>
        <taxon>Fungi</taxon>
        <taxon>Dikarya</taxon>
        <taxon>Basidiomycota</taxon>
        <taxon>Agaricomycotina</taxon>
        <taxon>Agaricomycetes</taxon>
        <taxon>Agaricomycetidae</taxon>
        <taxon>Agaricales</taxon>
        <taxon>Marasmiineae</taxon>
        <taxon>Mycenaceae</taxon>
        <taxon>Mycena</taxon>
    </lineage>
</organism>
<feature type="region of interest" description="Disordered" evidence="1">
    <location>
        <begin position="487"/>
        <end position="536"/>
    </location>
</feature>
<name>A0A8H6XEY5_9AGAR</name>
<feature type="region of interest" description="Disordered" evidence="1">
    <location>
        <begin position="1"/>
        <end position="21"/>
    </location>
</feature>
<protein>
    <submittedName>
        <fullName evidence="2">SWR1 complex subunit swc3</fullName>
    </submittedName>
</protein>
<dbReference type="Proteomes" id="UP000623467">
    <property type="component" value="Unassembled WGS sequence"/>
</dbReference>
<accession>A0A8H6XEY5</accession>
<dbReference type="AlphaFoldDB" id="A0A8H6XEY5"/>
<keyword evidence="3" id="KW-1185">Reference proteome</keyword>
<evidence type="ECO:0000256" key="1">
    <source>
        <dbReference type="SAM" id="MobiDB-lite"/>
    </source>
</evidence>
<evidence type="ECO:0000313" key="2">
    <source>
        <dbReference type="EMBL" id="KAF7339292.1"/>
    </source>
</evidence>
<comment type="caution">
    <text evidence="2">The sequence shown here is derived from an EMBL/GenBank/DDBJ whole genome shotgun (WGS) entry which is preliminary data.</text>
</comment>
<gene>
    <name evidence="2" type="ORF">MSAN_02142700</name>
</gene>
<feature type="region of interest" description="Disordered" evidence="1">
    <location>
        <begin position="118"/>
        <end position="141"/>
    </location>
</feature>
<feature type="region of interest" description="Disordered" evidence="1">
    <location>
        <begin position="362"/>
        <end position="404"/>
    </location>
</feature>
<evidence type="ECO:0000313" key="3">
    <source>
        <dbReference type="Proteomes" id="UP000623467"/>
    </source>
</evidence>
<dbReference type="OrthoDB" id="5338195at2759"/>
<feature type="region of interest" description="Disordered" evidence="1">
    <location>
        <begin position="207"/>
        <end position="228"/>
    </location>
</feature>
<dbReference type="EMBL" id="JACAZH010000031">
    <property type="protein sequence ID" value="KAF7339292.1"/>
    <property type="molecule type" value="Genomic_DNA"/>
</dbReference>
<feature type="compositionally biased region" description="Polar residues" evidence="1">
    <location>
        <begin position="391"/>
        <end position="404"/>
    </location>
</feature>
<reference evidence="2" key="1">
    <citation type="submission" date="2020-05" db="EMBL/GenBank/DDBJ databases">
        <title>Mycena genomes resolve the evolution of fungal bioluminescence.</title>
        <authorList>
            <person name="Tsai I.J."/>
        </authorList>
    </citation>
    <scope>NUCLEOTIDE SEQUENCE</scope>
    <source>
        <strain evidence="2">160909Yilan</strain>
    </source>
</reference>
<feature type="compositionally biased region" description="Low complexity" evidence="1">
    <location>
        <begin position="207"/>
        <end position="216"/>
    </location>
</feature>
<feature type="compositionally biased region" description="Polar residues" evidence="1">
    <location>
        <begin position="118"/>
        <end position="138"/>
    </location>
</feature>
<proteinExistence type="predicted"/>
<sequence>MRVDLPTGKRPGWELDVSEEEADPSSVSESCVVLQSLRQSRDQWMYFAFPRFSGRVRGKPDIVPPPHTIQFRGRCQIEIGPHIFSETSFYQVQYLPPAPPPTPSFSQSSWQASQYNYAPHGQQNTHAGSQTPVTQHTTSPLLSSLSSMSSISPALINRVNGAAANNPTLANLLQLAAAGKGSPEQLKTLGLLIQSLATSESPEALSSAASLAQSSSVQPYPPPAPPAAPPKEFDLVFQYYDTSHERWILPRGPVICEKVADTRTPGLTYDIVLTIALQPPNVAQPSAGDAENPSAQVVVIRLKRPPPAIWETIWGWVGGEEKLNANRKILDDLKKQSERVYLAHRIPENSLLTQLRNATASNYAMKPIKPGPVVTPRPKRKPAQRKPTQPAPASQTQNAPQASGPTFQVTKMVVATPSTSTPTTAPSLTAGQPEPKRIKVARPLLEIRCVSCQQTDVPLILGGRFCRPCVDSGKATTVYVPYRPPQPSYDAQQNIPVAPVYAQQRSYAQAQAPPPSSTFINAVPPPNPPPDDSKKT</sequence>